<keyword evidence="3" id="KW-0804">Transcription</keyword>
<dbReference type="AlphaFoldDB" id="A0A1W1D0K9"/>
<dbReference type="Pfam" id="PF08220">
    <property type="entry name" value="HTH_DeoR"/>
    <property type="match status" value="1"/>
</dbReference>
<dbReference type="InterPro" id="IPR051534">
    <property type="entry name" value="CBASS_pafABC_assoc_protein"/>
</dbReference>
<dbReference type="PROSITE" id="PS52050">
    <property type="entry name" value="WYL"/>
    <property type="match status" value="1"/>
</dbReference>
<evidence type="ECO:0000259" key="4">
    <source>
        <dbReference type="PROSITE" id="PS51000"/>
    </source>
</evidence>
<name>A0A1W1D0K9_9ZZZZ</name>
<protein>
    <submittedName>
        <fullName evidence="5">Transcriptional regulator, putative</fullName>
    </submittedName>
</protein>
<gene>
    <name evidence="5" type="ORF">MNB_SV-13-1276</name>
</gene>
<dbReference type="EMBL" id="FPHM01000242">
    <property type="protein sequence ID" value="SFV71411.1"/>
    <property type="molecule type" value="Genomic_DNA"/>
</dbReference>
<reference evidence="5" key="1">
    <citation type="submission" date="2016-10" db="EMBL/GenBank/DDBJ databases">
        <authorList>
            <person name="de Groot N.N."/>
        </authorList>
    </citation>
    <scope>NUCLEOTIDE SEQUENCE</scope>
</reference>
<dbReference type="PROSITE" id="PS00894">
    <property type="entry name" value="HTH_DEOR_1"/>
    <property type="match status" value="1"/>
</dbReference>
<keyword evidence="2" id="KW-0238">DNA-binding</keyword>
<dbReference type="PANTHER" id="PTHR34580">
    <property type="match status" value="1"/>
</dbReference>
<dbReference type="InterPro" id="IPR057727">
    <property type="entry name" value="WCX_dom"/>
</dbReference>
<sequence length="311" mass="37140">MSQKSSLYRTIEILKVLNAGQKVCVGQFAVLYEVSERTIRRDFELIKEIFGDFMYKEGNCYQAYKKILLEEVLSARDLMTLANIVNLFGITHKESVVSDRTKALVEKSMSVYDFKSRPYESMKNYEVIKQLEHAIKFHKEIRIFYRTDKNITQSNFHVYKILFLNENFYIVGENVSKHSFEFRRISLIVEVEYKKKTFIPHRDITKFIKNIQTPWASYGQEEKVVKIRADKKVRRFFILKSYLPSQKITKHYENGDILVEYRVTSIFELEELIIKWLPQVEIISPKNFKKHIHKRLKRKMYGVMKSVNLEK</sequence>
<evidence type="ECO:0000256" key="2">
    <source>
        <dbReference type="ARBA" id="ARBA00023125"/>
    </source>
</evidence>
<dbReference type="GO" id="GO:0003700">
    <property type="term" value="F:DNA-binding transcription factor activity"/>
    <property type="evidence" value="ECO:0007669"/>
    <property type="project" value="InterPro"/>
</dbReference>
<dbReference type="PROSITE" id="PS51000">
    <property type="entry name" value="HTH_DEOR_2"/>
    <property type="match status" value="1"/>
</dbReference>
<dbReference type="Pfam" id="PF25583">
    <property type="entry name" value="WCX"/>
    <property type="match status" value="1"/>
</dbReference>
<dbReference type="PANTHER" id="PTHR34580:SF1">
    <property type="entry name" value="PROTEIN PAFC"/>
    <property type="match status" value="1"/>
</dbReference>
<proteinExistence type="predicted"/>
<organism evidence="5">
    <name type="scientific">hydrothermal vent metagenome</name>
    <dbReference type="NCBI Taxonomy" id="652676"/>
    <lineage>
        <taxon>unclassified sequences</taxon>
        <taxon>metagenomes</taxon>
        <taxon>ecological metagenomes</taxon>
    </lineage>
</organism>
<evidence type="ECO:0000313" key="5">
    <source>
        <dbReference type="EMBL" id="SFV71411.1"/>
    </source>
</evidence>
<feature type="domain" description="HTH deoR-type" evidence="4">
    <location>
        <begin position="6"/>
        <end position="62"/>
    </location>
</feature>
<keyword evidence="1" id="KW-0805">Transcription regulation</keyword>
<accession>A0A1W1D0K9</accession>
<dbReference type="InterPro" id="IPR018356">
    <property type="entry name" value="Tscrpt_reg_HTH_DeoR_CS"/>
</dbReference>
<evidence type="ECO:0000256" key="1">
    <source>
        <dbReference type="ARBA" id="ARBA00023015"/>
    </source>
</evidence>
<dbReference type="GO" id="GO:0003677">
    <property type="term" value="F:DNA binding"/>
    <property type="evidence" value="ECO:0007669"/>
    <property type="project" value="UniProtKB-KW"/>
</dbReference>
<evidence type="ECO:0000256" key="3">
    <source>
        <dbReference type="ARBA" id="ARBA00023163"/>
    </source>
</evidence>
<dbReference type="InterPro" id="IPR001034">
    <property type="entry name" value="DeoR_HTH"/>
</dbReference>